<dbReference type="RefSeq" id="WP_154375953.1">
    <property type="nucleotide sequence ID" value="NZ_WKJK01000005.1"/>
</dbReference>
<evidence type="ECO:0000313" key="18">
    <source>
        <dbReference type="Proteomes" id="UP000433309"/>
    </source>
</evidence>
<dbReference type="GO" id="GO:0006811">
    <property type="term" value="P:monoatomic ion transport"/>
    <property type="evidence" value="ECO:0007669"/>
    <property type="project" value="UniProtKB-KW"/>
</dbReference>
<dbReference type="InterPro" id="IPR054765">
    <property type="entry name" value="SLBB_dom"/>
</dbReference>
<evidence type="ECO:0000256" key="7">
    <source>
        <dbReference type="ARBA" id="ARBA00022729"/>
    </source>
</evidence>
<evidence type="ECO:0000256" key="8">
    <source>
        <dbReference type="ARBA" id="ARBA00023047"/>
    </source>
</evidence>
<reference evidence="17 18" key="1">
    <citation type="submission" date="2019-11" db="EMBL/GenBank/DDBJ databases">
        <title>Novel species isolated from a subtropical stream in China.</title>
        <authorList>
            <person name="Lu H."/>
        </authorList>
    </citation>
    <scope>NUCLEOTIDE SEQUENCE [LARGE SCALE GENOMIC DNA]</scope>
    <source>
        <strain evidence="17 18">FT80W</strain>
    </source>
</reference>
<keyword evidence="4" id="KW-1134">Transmembrane beta strand</keyword>
<dbReference type="Gene3D" id="3.10.560.10">
    <property type="entry name" value="Outer membrane lipoprotein wza domain like"/>
    <property type="match status" value="2"/>
</dbReference>
<keyword evidence="7" id="KW-0732">Signal</keyword>
<evidence type="ECO:0000256" key="11">
    <source>
        <dbReference type="ARBA" id="ARBA00023136"/>
    </source>
</evidence>
<keyword evidence="5" id="KW-0762">Sugar transport</keyword>
<evidence type="ECO:0000259" key="16">
    <source>
        <dbReference type="Pfam" id="PF22461"/>
    </source>
</evidence>
<evidence type="ECO:0000256" key="4">
    <source>
        <dbReference type="ARBA" id="ARBA00022452"/>
    </source>
</evidence>
<dbReference type="PANTHER" id="PTHR33619:SF3">
    <property type="entry name" value="POLYSACCHARIDE EXPORT PROTEIN GFCE-RELATED"/>
    <property type="match status" value="1"/>
</dbReference>
<evidence type="ECO:0000256" key="3">
    <source>
        <dbReference type="ARBA" id="ARBA00022448"/>
    </source>
</evidence>
<keyword evidence="14" id="KW-0449">Lipoprotein</keyword>
<dbReference type="GO" id="GO:0009279">
    <property type="term" value="C:cell outer membrane"/>
    <property type="evidence" value="ECO:0007669"/>
    <property type="project" value="UniProtKB-SubCell"/>
</dbReference>
<keyword evidence="6" id="KW-0812">Transmembrane</keyword>
<keyword evidence="12" id="KW-0564">Palmitate</keyword>
<dbReference type="GO" id="GO:0015288">
    <property type="term" value="F:porin activity"/>
    <property type="evidence" value="ECO:0007669"/>
    <property type="project" value="UniProtKB-KW"/>
</dbReference>
<evidence type="ECO:0000256" key="6">
    <source>
        <dbReference type="ARBA" id="ARBA00022692"/>
    </source>
</evidence>
<feature type="domain" description="SLBB" evidence="16">
    <location>
        <begin position="168"/>
        <end position="246"/>
    </location>
</feature>
<keyword evidence="8" id="KW-0625">Polysaccharide transport</keyword>
<evidence type="ECO:0000256" key="12">
    <source>
        <dbReference type="ARBA" id="ARBA00023139"/>
    </source>
</evidence>
<dbReference type="PANTHER" id="PTHR33619">
    <property type="entry name" value="POLYSACCHARIDE EXPORT PROTEIN GFCE-RELATED"/>
    <property type="match status" value="1"/>
</dbReference>
<evidence type="ECO:0000256" key="1">
    <source>
        <dbReference type="ARBA" id="ARBA00004571"/>
    </source>
</evidence>
<dbReference type="GO" id="GO:0046930">
    <property type="term" value="C:pore complex"/>
    <property type="evidence" value="ECO:0007669"/>
    <property type="project" value="UniProtKB-KW"/>
</dbReference>
<proteinExistence type="inferred from homology"/>
<evidence type="ECO:0000259" key="15">
    <source>
        <dbReference type="Pfam" id="PF02563"/>
    </source>
</evidence>
<dbReference type="Pfam" id="PF02563">
    <property type="entry name" value="Poly_export"/>
    <property type="match status" value="1"/>
</dbReference>
<comment type="caution">
    <text evidence="17">The sequence shown here is derived from an EMBL/GenBank/DDBJ whole genome shotgun (WGS) entry which is preliminary data.</text>
</comment>
<keyword evidence="11" id="KW-0472">Membrane</keyword>
<dbReference type="Gene3D" id="3.30.1950.10">
    <property type="entry name" value="wza like domain"/>
    <property type="match status" value="1"/>
</dbReference>
<evidence type="ECO:0000313" key="17">
    <source>
        <dbReference type="EMBL" id="MRW90456.1"/>
    </source>
</evidence>
<dbReference type="Pfam" id="PF22461">
    <property type="entry name" value="SLBB_2"/>
    <property type="match status" value="2"/>
</dbReference>
<sequence>MRLWIFSGLVLAGCAGSQGYMAEENAGLGPGVPAVAVQPIDPPWLQAEQQRRAARGRQDVSALLVDQPAPYQIGQGDILTIVVWDHPELGAGAPAAQAQSAPPSAAGAGVPSAGFVVDHDGLVQFPYAGTLRLAGLTEEQARALLAERLARYLSQPVLTLRVQAYRSQRIYIDGEVKEPGLQAINDLPMTLVEALNRAGGALPSADQSRLLLERGAQRYPLNLPLLMQQGVNPARILLRHGDVLHVPSRDESKVFISGEVVAPRALTMHNGRLTLNEAMGEAGGLTPQGDGRQVFVVRRVGGEPRVFQLDARAPGALAMAEAFELEPRDVVYVAATRLANWHRNISQIFPGALSSAVGAAR</sequence>
<dbReference type="Proteomes" id="UP000433309">
    <property type="component" value="Unassembled WGS sequence"/>
</dbReference>
<keyword evidence="9" id="KW-0406">Ion transport</keyword>
<protein>
    <recommendedName>
        <fullName evidence="19">Sugar transporter</fullName>
    </recommendedName>
</protein>
<gene>
    <name evidence="17" type="ORF">GJ699_10710</name>
</gene>
<dbReference type="AlphaFoldDB" id="A0A6I2L1R3"/>
<keyword evidence="10" id="KW-0626">Porin</keyword>
<evidence type="ECO:0000256" key="2">
    <source>
        <dbReference type="ARBA" id="ARBA00009450"/>
    </source>
</evidence>
<dbReference type="InterPro" id="IPR003715">
    <property type="entry name" value="Poly_export_N"/>
</dbReference>
<feature type="domain" description="SLBB" evidence="16">
    <location>
        <begin position="253"/>
        <end position="333"/>
    </location>
</feature>
<evidence type="ECO:0000256" key="13">
    <source>
        <dbReference type="ARBA" id="ARBA00023237"/>
    </source>
</evidence>
<evidence type="ECO:0000256" key="9">
    <source>
        <dbReference type="ARBA" id="ARBA00023065"/>
    </source>
</evidence>
<dbReference type="GO" id="GO:0015159">
    <property type="term" value="F:polysaccharide transmembrane transporter activity"/>
    <property type="evidence" value="ECO:0007669"/>
    <property type="project" value="InterPro"/>
</dbReference>
<evidence type="ECO:0000256" key="5">
    <source>
        <dbReference type="ARBA" id="ARBA00022597"/>
    </source>
</evidence>
<keyword evidence="3" id="KW-0813">Transport</keyword>
<accession>A0A6I2L1R3</accession>
<comment type="similarity">
    <text evidence="2">Belongs to the BexD/CtrA/VexA family.</text>
</comment>
<comment type="subcellular location">
    <subcellularLocation>
        <location evidence="1">Cell outer membrane</location>
        <topology evidence="1">Multi-pass membrane protein</topology>
    </subcellularLocation>
</comment>
<dbReference type="InterPro" id="IPR049712">
    <property type="entry name" value="Poly_export"/>
</dbReference>
<dbReference type="EMBL" id="WKJK01000005">
    <property type="protein sequence ID" value="MRW90456.1"/>
    <property type="molecule type" value="Genomic_DNA"/>
</dbReference>
<feature type="domain" description="Polysaccharide export protein N-terminal" evidence="15">
    <location>
        <begin position="67"/>
        <end position="162"/>
    </location>
</feature>
<keyword evidence="13" id="KW-0998">Cell outer membrane</keyword>
<evidence type="ECO:0000256" key="14">
    <source>
        <dbReference type="ARBA" id="ARBA00023288"/>
    </source>
</evidence>
<name>A0A6I2L1R3_9BURK</name>
<evidence type="ECO:0000256" key="10">
    <source>
        <dbReference type="ARBA" id="ARBA00023114"/>
    </source>
</evidence>
<keyword evidence="18" id="KW-1185">Reference proteome</keyword>
<organism evidence="17 18">
    <name type="scientific">Duganella guangzhouensis</name>
    <dbReference type="NCBI Taxonomy" id="2666084"/>
    <lineage>
        <taxon>Bacteria</taxon>
        <taxon>Pseudomonadati</taxon>
        <taxon>Pseudomonadota</taxon>
        <taxon>Betaproteobacteria</taxon>
        <taxon>Burkholderiales</taxon>
        <taxon>Oxalobacteraceae</taxon>
        <taxon>Telluria group</taxon>
        <taxon>Duganella</taxon>
    </lineage>
</organism>
<evidence type="ECO:0008006" key="19">
    <source>
        <dbReference type="Google" id="ProtNLM"/>
    </source>
</evidence>